<gene>
    <name evidence="7" type="ORF">EDS130_LOCUS16541</name>
    <name evidence="8" type="ORF">XAT740_LOCUS34972</name>
</gene>
<keyword evidence="4 5" id="KW-0472">Membrane</keyword>
<keyword evidence="3 5" id="KW-1133">Transmembrane helix</keyword>
<evidence type="ECO:0000256" key="2">
    <source>
        <dbReference type="ARBA" id="ARBA00022692"/>
    </source>
</evidence>
<feature type="transmembrane region" description="Helical" evidence="5">
    <location>
        <begin position="155"/>
        <end position="173"/>
    </location>
</feature>
<protein>
    <recommendedName>
        <fullName evidence="6">G-protein coupled receptors family 1 profile domain-containing protein</fullName>
    </recommendedName>
</protein>
<accession>A0A814J7D6</accession>
<feature type="transmembrane region" description="Helical" evidence="5">
    <location>
        <begin position="185"/>
        <end position="207"/>
    </location>
</feature>
<organism evidence="7 10">
    <name type="scientific">Adineta ricciae</name>
    <name type="common">Rotifer</name>
    <dbReference type="NCBI Taxonomy" id="249248"/>
    <lineage>
        <taxon>Eukaryota</taxon>
        <taxon>Metazoa</taxon>
        <taxon>Spiralia</taxon>
        <taxon>Gnathifera</taxon>
        <taxon>Rotifera</taxon>
        <taxon>Eurotatoria</taxon>
        <taxon>Bdelloidea</taxon>
        <taxon>Adinetida</taxon>
        <taxon>Adinetidae</taxon>
        <taxon>Adineta</taxon>
    </lineage>
</organism>
<dbReference type="PROSITE" id="PS50262">
    <property type="entry name" value="G_PROTEIN_RECEP_F1_2"/>
    <property type="match status" value="1"/>
</dbReference>
<dbReference type="InterPro" id="IPR017452">
    <property type="entry name" value="GPCR_Rhodpsn_7TM"/>
</dbReference>
<dbReference type="GO" id="GO:0016020">
    <property type="term" value="C:membrane"/>
    <property type="evidence" value="ECO:0007669"/>
    <property type="project" value="UniProtKB-SubCell"/>
</dbReference>
<feature type="domain" description="G-protein coupled receptors family 1 profile" evidence="6">
    <location>
        <begin position="90"/>
        <end position="292"/>
    </location>
</feature>
<reference evidence="7" key="1">
    <citation type="submission" date="2021-02" db="EMBL/GenBank/DDBJ databases">
        <authorList>
            <person name="Nowell W R."/>
        </authorList>
    </citation>
    <scope>NUCLEOTIDE SEQUENCE</scope>
</reference>
<evidence type="ECO:0000313" key="9">
    <source>
        <dbReference type="Proteomes" id="UP000663828"/>
    </source>
</evidence>
<evidence type="ECO:0000313" key="8">
    <source>
        <dbReference type="EMBL" id="CAF1416599.1"/>
    </source>
</evidence>
<dbReference type="EMBL" id="CAJNOR010003464">
    <property type="protein sequence ID" value="CAF1416599.1"/>
    <property type="molecule type" value="Genomic_DNA"/>
</dbReference>
<proteinExistence type="predicted"/>
<evidence type="ECO:0000313" key="10">
    <source>
        <dbReference type="Proteomes" id="UP000663852"/>
    </source>
</evidence>
<feature type="transmembrane region" description="Helical" evidence="5">
    <location>
        <begin position="111"/>
        <end position="135"/>
    </location>
</feature>
<feature type="transmembrane region" description="Helical" evidence="5">
    <location>
        <begin position="278"/>
        <end position="299"/>
    </location>
</feature>
<evidence type="ECO:0000256" key="1">
    <source>
        <dbReference type="ARBA" id="ARBA00004370"/>
    </source>
</evidence>
<feature type="transmembrane region" description="Helical" evidence="5">
    <location>
        <begin position="78"/>
        <end position="99"/>
    </location>
</feature>
<evidence type="ECO:0000313" key="7">
    <source>
        <dbReference type="EMBL" id="CAF1033625.1"/>
    </source>
</evidence>
<feature type="transmembrane region" description="Helical" evidence="5">
    <location>
        <begin position="243"/>
        <end position="266"/>
    </location>
</feature>
<evidence type="ECO:0000256" key="5">
    <source>
        <dbReference type="SAM" id="Phobius"/>
    </source>
</evidence>
<evidence type="ECO:0000256" key="4">
    <source>
        <dbReference type="ARBA" id="ARBA00023136"/>
    </source>
</evidence>
<comment type="caution">
    <text evidence="7">The sequence shown here is derived from an EMBL/GenBank/DDBJ whole genome shotgun (WGS) entry which is preliminary data.</text>
</comment>
<evidence type="ECO:0000256" key="3">
    <source>
        <dbReference type="ARBA" id="ARBA00022989"/>
    </source>
</evidence>
<comment type="subcellular location">
    <subcellularLocation>
        <location evidence="1">Membrane</location>
    </subcellularLocation>
</comment>
<dbReference type="AlphaFoldDB" id="A0A814J7D6"/>
<dbReference type="Proteomes" id="UP000663828">
    <property type="component" value="Unassembled WGS sequence"/>
</dbReference>
<keyword evidence="2 5" id="KW-0812">Transmembrane</keyword>
<keyword evidence="9" id="KW-1185">Reference proteome</keyword>
<dbReference type="Proteomes" id="UP000663852">
    <property type="component" value="Unassembled WGS sequence"/>
</dbReference>
<sequence>MTDVTASTTTFVSTTTMTTTSTSTTITTTTTTAAAISTSKNDTIFDVLSRLLNVSKLYEHQDADLLEPEKYSLTGIHIVIWTFCILTYVLAIPIAIRFIRSRAYLNPIDYFSLHIVLCAFFAWIPSLILILYYWFGIFTVKLCRLHYVILSTNETVPFFFVLYMIIDRFLYAYPSYKQKFKQFSYMSFIHLYAVFTWVLMMLVYAFASPFKQAPSMPPLSNYTSRYCPYDYTKLESIATTRSFIYFFFFIPALIVIGFVLKYFYLLRGTNQIPAGEKLWTIRVTSLLCILVLYDVYLYYLEHINETYRSFLLASMLRSTFYLMQLVVIIWTESYWIELLLERCTCLFCWLTGSRRRKATTPVAIPTETEFSTMPYSPSSGGHYSLVDDMVDDEFDRAIAGPEPTLRVVP</sequence>
<dbReference type="OrthoDB" id="9989023at2759"/>
<dbReference type="EMBL" id="CAJNOJ010000072">
    <property type="protein sequence ID" value="CAF1033625.1"/>
    <property type="molecule type" value="Genomic_DNA"/>
</dbReference>
<name>A0A814J7D6_ADIRI</name>
<evidence type="ECO:0000259" key="6">
    <source>
        <dbReference type="PROSITE" id="PS50262"/>
    </source>
</evidence>
<dbReference type="Gene3D" id="1.20.1070.10">
    <property type="entry name" value="Rhodopsin 7-helix transmembrane proteins"/>
    <property type="match status" value="1"/>
</dbReference>